<sequence length="1263" mass="136915">MAERTPNGPADLLADDEAPPTSYTIDDEESPPSPKGSDPSGSNEREPSLLSRLSTGAASTTSEDGMARKPSRQAEVALAEKTSKIMSDYQAYLSEIETEFPRSTEEVDAERSIANVREEHRYKDDVGSSFAPPDTSGSLYRGWSREHDGERMIHIDRGVDHFEHTSRFPRGRATRVGSQKRVKRGIAMIVLVSLIVGLSVAISNKKKRESLPDWEAELAATQSQKEAEEEALAKEKEKEEQMEHHDEMAGPGYTDSLGLTEAQSMQIAAVAQRFQPTFYDRRTGWKGQTYVEALEFCQDKNDYKDTMLRVCPYEAICPGGEGSRPISGHLNENGNLDILAYGGSWMPVINDPNDWVSVGSDNSCVRWSTLYDGTTPDWGNTGEGNEVNTRHLVCCNADAVEGFEEDEVMKEKQQEEEDKATALAMASDAAQMSAAAGDSNIGVIMAEDAGFDMNQATLDEIANIESEGNLNAQDDAALPYEIAASKFKPVFFDRDSGWTGSTYYDAVSFCENTGNNLHVCPFQAVCPKGLGEMPIRTFNADDMMWLPVSDEENSWVSATRQQPCLPFKNQADWGKDQEQAEKMTEFLVCCTITSDTSGMILGVADLTGTPATTAAEAIVADAITAAGGDADAEYEAQTEDFKKQASQIFEQVSDMFEPILYTREKGWTGQTFLEGMDFCASSSDVEERSICPLAAICPLGKGGAPTMGTQDGPDGGFSWVPIADDANAWVQVSSRDTCLTYAYMNDGEGPQWGLDGQGNEETTRYIYCCLSVPGTGQPTPSESESQPVQTTPAATPEPTPNPTPEPTPNPTPNPTETTVTGITSSEEEELYAASAQTYQPIIYDSTSTPAWTGQAYLEALQFCASIDSRVPCPYLALCPAGAGKSPSGGVKSGYLPLIEHPNSWVNIGPTDTCQTYSEINGGPPDWGLTGDGDSENTPYVACCLDMEDDKSEETSEAENNASDEIVLTENEQAVMDAFKPEWFGRGAGYQGSSYLDAIDFCAGVAGKSLCPSMAYCPNYSGEQSSYPLYLQLNPFEGEQWAPIRTQTGDVDYIMIGTYNGDPGSTCKSYAELIGIGVPSWGMDGTSEDLKQEILCCLDPTFSTQGVITPTVEEDLNIPVVQTEESPTLDDGSFDLEGAVNLDLEPVWLDEEDGWDGGSHDDAESLCQQTVGKSLCPYAAYCPHGPGQPVLGGHDVDFKTEGLQWAPVFGANNHWILLSQKSGNSATTCMSHTDLEGTAPDWGTSNARPWLKKHVLCCNLKNGY</sequence>
<feature type="domain" description="DUF7495" evidence="3">
    <location>
        <begin position="981"/>
        <end position="1097"/>
    </location>
</feature>
<evidence type="ECO:0000256" key="1">
    <source>
        <dbReference type="SAM" id="MobiDB-lite"/>
    </source>
</evidence>
<feature type="region of interest" description="Disordered" evidence="1">
    <location>
        <begin position="217"/>
        <end position="255"/>
    </location>
</feature>
<feature type="domain" description="DUF7495" evidence="3">
    <location>
        <begin position="1146"/>
        <end position="1258"/>
    </location>
</feature>
<comment type="caution">
    <text evidence="4">The sequence shown here is derived from an EMBL/GenBank/DDBJ whole genome shotgun (WGS) entry which is preliminary data.</text>
</comment>
<dbReference type="AlphaFoldDB" id="A0ABD3QUG1"/>
<gene>
    <name evidence="4" type="ORF">ACHAWO_012881</name>
</gene>
<keyword evidence="5" id="KW-1185">Reference proteome</keyword>
<evidence type="ECO:0000313" key="4">
    <source>
        <dbReference type="EMBL" id="KAL3803566.1"/>
    </source>
</evidence>
<evidence type="ECO:0000256" key="2">
    <source>
        <dbReference type="SAM" id="Phobius"/>
    </source>
</evidence>
<feature type="transmembrane region" description="Helical" evidence="2">
    <location>
        <begin position="185"/>
        <end position="202"/>
    </location>
</feature>
<keyword evidence="2" id="KW-0472">Membrane</keyword>
<feature type="domain" description="DUF7495" evidence="3">
    <location>
        <begin position="848"/>
        <end position="944"/>
    </location>
</feature>
<dbReference type="InterPro" id="IPR055918">
    <property type="entry name" value="DUF7495"/>
</dbReference>
<reference evidence="4 5" key="1">
    <citation type="submission" date="2024-10" db="EMBL/GenBank/DDBJ databases">
        <title>Updated reference genomes for cyclostephanoid diatoms.</title>
        <authorList>
            <person name="Roberts W.R."/>
            <person name="Alverson A.J."/>
        </authorList>
    </citation>
    <scope>NUCLEOTIDE SEQUENCE [LARGE SCALE GENOMIC DNA]</scope>
    <source>
        <strain evidence="4 5">AJA010-31</strain>
    </source>
</reference>
<dbReference type="EMBL" id="JALLPJ020000067">
    <property type="protein sequence ID" value="KAL3803566.1"/>
    <property type="molecule type" value="Genomic_DNA"/>
</dbReference>
<feature type="compositionally biased region" description="Polar residues" evidence="1">
    <location>
        <begin position="51"/>
        <end position="63"/>
    </location>
</feature>
<dbReference type="Pfam" id="PF24325">
    <property type="entry name" value="DUF7495"/>
    <property type="match status" value="6"/>
</dbReference>
<keyword evidence="2" id="KW-1133">Transmembrane helix</keyword>
<evidence type="ECO:0000313" key="5">
    <source>
        <dbReference type="Proteomes" id="UP001530400"/>
    </source>
</evidence>
<keyword evidence="2" id="KW-0812">Transmembrane</keyword>
<name>A0ABD3QUG1_9STRA</name>
<feature type="domain" description="DUF7495" evidence="3">
    <location>
        <begin position="661"/>
        <end position="770"/>
    </location>
</feature>
<feature type="compositionally biased region" description="Pro residues" evidence="1">
    <location>
        <begin position="795"/>
        <end position="813"/>
    </location>
</feature>
<feature type="domain" description="DUF7495" evidence="3">
    <location>
        <begin position="491"/>
        <end position="591"/>
    </location>
</feature>
<accession>A0ABD3QUG1</accession>
<organism evidence="4 5">
    <name type="scientific">Cyclotella atomus</name>
    <dbReference type="NCBI Taxonomy" id="382360"/>
    <lineage>
        <taxon>Eukaryota</taxon>
        <taxon>Sar</taxon>
        <taxon>Stramenopiles</taxon>
        <taxon>Ochrophyta</taxon>
        <taxon>Bacillariophyta</taxon>
        <taxon>Coscinodiscophyceae</taxon>
        <taxon>Thalassiosirophycidae</taxon>
        <taxon>Stephanodiscales</taxon>
        <taxon>Stephanodiscaceae</taxon>
        <taxon>Cyclotella</taxon>
    </lineage>
</organism>
<evidence type="ECO:0000259" key="3">
    <source>
        <dbReference type="Pfam" id="PF24325"/>
    </source>
</evidence>
<feature type="region of interest" description="Disordered" evidence="1">
    <location>
        <begin position="1"/>
        <end position="72"/>
    </location>
</feature>
<dbReference type="Proteomes" id="UP001530400">
    <property type="component" value="Unassembled WGS sequence"/>
</dbReference>
<feature type="compositionally biased region" description="Polar residues" evidence="1">
    <location>
        <begin position="775"/>
        <end position="789"/>
    </location>
</feature>
<feature type="compositionally biased region" description="Basic and acidic residues" evidence="1">
    <location>
        <begin position="231"/>
        <end position="248"/>
    </location>
</feature>
<feature type="domain" description="DUF7495" evidence="3">
    <location>
        <begin position="278"/>
        <end position="396"/>
    </location>
</feature>
<proteinExistence type="predicted"/>
<feature type="region of interest" description="Disordered" evidence="1">
    <location>
        <begin position="775"/>
        <end position="821"/>
    </location>
</feature>
<protein>
    <recommendedName>
        <fullName evidence="3">DUF7495 domain-containing protein</fullName>
    </recommendedName>
</protein>